<evidence type="ECO:0000313" key="1">
    <source>
        <dbReference type="EMBL" id="EQB44557.1"/>
    </source>
</evidence>
<accession>T0JN13</accession>
<dbReference type="OMA" id="FYWNEAN"/>
<comment type="caution">
    <text evidence="1">The sequence shown here is derived from an EMBL/GenBank/DDBJ whole genome shotgun (WGS) entry which is preliminary data.</text>
</comment>
<dbReference type="AlphaFoldDB" id="T0JN13"/>
<gene>
    <name evidence="1" type="ORF">CGLO_16687</name>
</gene>
<organism evidence="1 2">
    <name type="scientific">Colletotrichum gloeosporioides (strain Cg-14)</name>
    <name type="common">Anthracnose fungus</name>
    <name type="synonym">Glomerella cingulata</name>
    <dbReference type="NCBI Taxonomy" id="1237896"/>
    <lineage>
        <taxon>Eukaryota</taxon>
        <taxon>Fungi</taxon>
        <taxon>Dikarya</taxon>
        <taxon>Ascomycota</taxon>
        <taxon>Pezizomycotina</taxon>
        <taxon>Sordariomycetes</taxon>
        <taxon>Hypocreomycetidae</taxon>
        <taxon>Glomerellales</taxon>
        <taxon>Glomerellaceae</taxon>
        <taxon>Colletotrichum</taxon>
        <taxon>Colletotrichum gloeosporioides species complex</taxon>
    </lineage>
</organism>
<protein>
    <submittedName>
        <fullName evidence="1">Uncharacterized protein</fullName>
    </submittedName>
</protein>
<sequence>MREFVESAVPHVATGVSSFQDRHPSYYNSSSHAHRVQHYDSQPWKTIEPQAIFAWDSPHPLAPQTGTEPRMEVRLLVKTTNLKRLMRQGFFWTTANFDFRATYTQALDHHREPSMFAQMGWTCTRNFFLSDLGDNPVWTAKMSVYARDRVTLDSFAVTDLRRKNMSWARAWAKDGTSSYVEDLYKWVCDSPESFYNNIYGNLPLDGWWPWPKADDDDMLHLDAMEYELESST</sequence>
<dbReference type="OrthoDB" id="4589291at2759"/>
<dbReference type="EMBL" id="AMYD01003964">
    <property type="protein sequence ID" value="EQB44557.1"/>
    <property type="molecule type" value="Genomic_DNA"/>
</dbReference>
<dbReference type="Proteomes" id="UP000015530">
    <property type="component" value="Unassembled WGS sequence"/>
</dbReference>
<evidence type="ECO:0000313" key="2">
    <source>
        <dbReference type="Proteomes" id="UP000015530"/>
    </source>
</evidence>
<reference evidence="2" key="1">
    <citation type="journal article" date="2013" name="Mol. Plant Microbe Interact.">
        <title>Global aspects of pacC regulation of pathogenicity genes in Colletotrichum gloeosporioides as revealed by transcriptome analysis.</title>
        <authorList>
            <person name="Alkan N."/>
            <person name="Meng X."/>
            <person name="Friedlander G."/>
            <person name="Reuveni E."/>
            <person name="Sukno S."/>
            <person name="Sherman A."/>
            <person name="Thon M."/>
            <person name="Fluhr R."/>
            <person name="Prusky D."/>
        </authorList>
    </citation>
    <scope>NUCLEOTIDE SEQUENCE [LARGE SCALE GENOMIC DNA]</scope>
    <source>
        <strain evidence="2">Cg-14</strain>
    </source>
</reference>
<dbReference type="HOGENOM" id="CLU_104266_0_0_1"/>
<proteinExistence type="predicted"/>
<name>T0JN13_COLGC</name>